<dbReference type="SUPFAM" id="SSF52402">
    <property type="entry name" value="Adenine nucleotide alpha hydrolases-like"/>
    <property type="match status" value="1"/>
</dbReference>
<dbReference type="PANTHER" id="PTHR46268">
    <property type="entry name" value="STRESS RESPONSE PROTEIN NHAX"/>
    <property type="match status" value="1"/>
</dbReference>
<dbReference type="EMBL" id="CP071462">
    <property type="protein sequence ID" value="QSW97793.1"/>
    <property type="molecule type" value="Genomic_DNA"/>
</dbReference>
<dbReference type="KEGG" id="hakz:J0X25_10210"/>
<evidence type="ECO:0000313" key="3">
    <source>
        <dbReference type="EMBL" id="QSW97793.1"/>
    </source>
</evidence>
<dbReference type="GeneID" id="63187681"/>
<evidence type="ECO:0000313" key="4">
    <source>
        <dbReference type="Proteomes" id="UP000663203"/>
    </source>
</evidence>
<dbReference type="InterPro" id="IPR014729">
    <property type="entry name" value="Rossmann-like_a/b/a_fold"/>
</dbReference>
<keyword evidence="4" id="KW-1185">Reference proteome</keyword>
<proteinExistence type="inferred from homology"/>
<comment type="similarity">
    <text evidence="1">Belongs to the universal stress protein A family.</text>
</comment>
<dbReference type="PANTHER" id="PTHR46268:SF6">
    <property type="entry name" value="UNIVERSAL STRESS PROTEIN UP12"/>
    <property type="match status" value="1"/>
</dbReference>
<dbReference type="InterPro" id="IPR006016">
    <property type="entry name" value="UspA"/>
</dbReference>
<dbReference type="Proteomes" id="UP000663203">
    <property type="component" value="Chromosome"/>
</dbReference>
<dbReference type="CDD" id="cd00293">
    <property type="entry name" value="USP-like"/>
    <property type="match status" value="1"/>
</dbReference>
<sequence length="145" mass="15781">MTDSFLETVLVPIANERDAEQTCEAILGKLGDDSATVHVVHVIEKAGGAPDKASVTQREERAERIFELVESTLAGTNTDVDTEILYGTDVAGTILDRARDLEATSIVFTPRGASRWVKLLTGDVAQKLLTNTDRPLVILPRPDHE</sequence>
<organism evidence="3 4">
    <name type="scientific">Haloterrigena alkaliphila</name>
    <dbReference type="NCBI Taxonomy" id="2816475"/>
    <lineage>
        <taxon>Archaea</taxon>
        <taxon>Methanobacteriati</taxon>
        <taxon>Methanobacteriota</taxon>
        <taxon>Stenosarchaea group</taxon>
        <taxon>Halobacteria</taxon>
        <taxon>Halobacteriales</taxon>
        <taxon>Natrialbaceae</taxon>
        <taxon>Haloterrigena</taxon>
    </lineage>
</organism>
<protein>
    <submittedName>
        <fullName evidence="3">Universal stress protein</fullName>
    </submittedName>
</protein>
<name>A0A8A2V7J9_9EURY</name>
<evidence type="ECO:0000259" key="2">
    <source>
        <dbReference type="Pfam" id="PF00582"/>
    </source>
</evidence>
<evidence type="ECO:0000256" key="1">
    <source>
        <dbReference type="ARBA" id="ARBA00008791"/>
    </source>
</evidence>
<accession>A0A8A2V7J9</accession>
<dbReference type="RefSeq" id="WP_207287412.1">
    <property type="nucleotide sequence ID" value="NZ_CP071462.1"/>
</dbReference>
<feature type="domain" description="UspA" evidence="2">
    <location>
        <begin position="7"/>
        <end position="139"/>
    </location>
</feature>
<dbReference type="Pfam" id="PF00582">
    <property type="entry name" value="Usp"/>
    <property type="match status" value="1"/>
</dbReference>
<dbReference type="AlphaFoldDB" id="A0A8A2V7J9"/>
<dbReference type="Gene3D" id="3.40.50.620">
    <property type="entry name" value="HUPs"/>
    <property type="match status" value="1"/>
</dbReference>
<gene>
    <name evidence="3" type="ORF">J0X25_10210</name>
</gene>
<reference evidence="3 4" key="1">
    <citation type="submission" date="2021-03" db="EMBL/GenBank/DDBJ databases">
        <title>Haloterrigena longa sp. nov. and Haloterrigena limicola sp. nov., extremely halophilic archaea isolated from a salt lake.</title>
        <authorList>
            <person name="Henglin C."/>
        </authorList>
    </citation>
    <scope>NUCLEOTIDE SEQUENCE [LARGE SCALE GENOMIC DNA]</scope>
    <source>
        <strain evidence="3 4">KZCA68</strain>
    </source>
</reference>